<dbReference type="Gene3D" id="3.40.50.620">
    <property type="entry name" value="HUPs"/>
    <property type="match status" value="1"/>
</dbReference>
<dbReference type="CDD" id="cd00293">
    <property type="entry name" value="USP-like"/>
    <property type="match status" value="1"/>
</dbReference>
<dbReference type="InterPro" id="IPR006015">
    <property type="entry name" value="Universal_stress_UspA"/>
</dbReference>
<name>A0A0N7LR08_9RHOB</name>
<dbReference type="RefSeq" id="WP_058278894.1">
    <property type="nucleotide sequence ID" value="NZ_CYPU01000068.1"/>
</dbReference>
<reference evidence="3 4" key="1">
    <citation type="submission" date="2015-09" db="EMBL/GenBank/DDBJ databases">
        <authorList>
            <consortium name="Swine Surveillance"/>
        </authorList>
    </citation>
    <scope>NUCLEOTIDE SEQUENCE [LARGE SCALE GENOMIC DNA]</scope>
    <source>
        <strain evidence="3 4">CECT 4292</strain>
    </source>
</reference>
<dbReference type="OrthoDB" id="9792500at2"/>
<dbReference type="Pfam" id="PF00582">
    <property type="entry name" value="Usp"/>
    <property type="match status" value="1"/>
</dbReference>
<feature type="domain" description="UspA" evidence="2">
    <location>
        <begin position="1"/>
        <end position="136"/>
    </location>
</feature>
<protein>
    <submittedName>
        <fullName evidence="3">Universal stress protein F</fullName>
    </submittedName>
</protein>
<evidence type="ECO:0000259" key="2">
    <source>
        <dbReference type="Pfam" id="PF00582"/>
    </source>
</evidence>
<dbReference type="PRINTS" id="PR01438">
    <property type="entry name" value="UNVRSLSTRESS"/>
</dbReference>
<comment type="similarity">
    <text evidence="1">Belongs to the universal stress protein A family.</text>
</comment>
<dbReference type="Proteomes" id="UP000050783">
    <property type="component" value="Unassembled WGS sequence"/>
</dbReference>
<dbReference type="InterPro" id="IPR014729">
    <property type="entry name" value="Rossmann-like_a/b/a_fold"/>
</dbReference>
<organism evidence="3 4">
    <name type="scientific">Ruegeria atlantica</name>
    <dbReference type="NCBI Taxonomy" id="81569"/>
    <lineage>
        <taxon>Bacteria</taxon>
        <taxon>Pseudomonadati</taxon>
        <taxon>Pseudomonadota</taxon>
        <taxon>Alphaproteobacteria</taxon>
        <taxon>Rhodobacterales</taxon>
        <taxon>Roseobacteraceae</taxon>
        <taxon>Ruegeria</taxon>
    </lineage>
</organism>
<dbReference type="PANTHER" id="PTHR46268">
    <property type="entry name" value="STRESS RESPONSE PROTEIN NHAX"/>
    <property type="match status" value="1"/>
</dbReference>
<dbReference type="EMBL" id="CYPU01000068">
    <property type="protein sequence ID" value="CUH49500.1"/>
    <property type="molecule type" value="Genomic_DNA"/>
</dbReference>
<proteinExistence type="inferred from homology"/>
<dbReference type="PANTHER" id="PTHR46268:SF6">
    <property type="entry name" value="UNIVERSAL STRESS PROTEIN UP12"/>
    <property type="match status" value="1"/>
</dbReference>
<dbReference type="SUPFAM" id="SSF52402">
    <property type="entry name" value="Adenine nucleotide alpha hydrolases-like"/>
    <property type="match status" value="1"/>
</dbReference>
<dbReference type="InterPro" id="IPR006016">
    <property type="entry name" value="UspA"/>
</dbReference>
<evidence type="ECO:0000313" key="3">
    <source>
        <dbReference type="EMBL" id="CUH49500.1"/>
    </source>
</evidence>
<gene>
    <name evidence="3" type="primary">uspF_2</name>
    <name evidence="3" type="ORF">RUA4292_03696</name>
</gene>
<dbReference type="STRING" id="81569.RUM4293_02554"/>
<evidence type="ECO:0000313" key="4">
    <source>
        <dbReference type="Proteomes" id="UP000050783"/>
    </source>
</evidence>
<sequence>MATKILLPIDHTDDRSWKLALPVALEQAKFYGAELHAVAVIPEIILLPNLPANYGAGAKDHVRNAVQAILDHGNASDVQVHVEEGSVYREILKLAYKDGFDLIVMASTKGDFPNYEIGPNLARVVRNAHCTVMVVRDQSR</sequence>
<dbReference type="GeneID" id="55494837"/>
<dbReference type="AlphaFoldDB" id="A0A0N7LR08"/>
<accession>A0A0N7LR08</accession>
<evidence type="ECO:0000256" key="1">
    <source>
        <dbReference type="ARBA" id="ARBA00008791"/>
    </source>
</evidence>